<proteinExistence type="predicted"/>
<feature type="transmembrane region" description="Helical" evidence="1">
    <location>
        <begin position="225"/>
        <end position="256"/>
    </location>
</feature>
<feature type="transmembrane region" description="Helical" evidence="1">
    <location>
        <begin position="137"/>
        <end position="153"/>
    </location>
</feature>
<dbReference type="AlphaFoldDB" id="A0A1K1M826"/>
<dbReference type="Proteomes" id="UP000183461">
    <property type="component" value="Unassembled WGS sequence"/>
</dbReference>
<dbReference type="RefSeq" id="WP_072299331.1">
    <property type="nucleotide sequence ID" value="NZ_FPIP01000002.1"/>
</dbReference>
<feature type="transmembrane region" description="Helical" evidence="1">
    <location>
        <begin position="40"/>
        <end position="57"/>
    </location>
</feature>
<organism evidence="2 3">
    <name type="scientific">Ruminococcus flavefaciens</name>
    <dbReference type="NCBI Taxonomy" id="1265"/>
    <lineage>
        <taxon>Bacteria</taxon>
        <taxon>Bacillati</taxon>
        <taxon>Bacillota</taxon>
        <taxon>Clostridia</taxon>
        <taxon>Eubacteriales</taxon>
        <taxon>Oscillospiraceae</taxon>
        <taxon>Ruminococcus</taxon>
    </lineage>
</organism>
<feature type="transmembrane region" description="Helical" evidence="1">
    <location>
        <begin position="104"/>
        <end position="125"/>
    </location>
</feature>
<feature type="transmembrane region" description="Helical" evidence="1">
    <location>
        <begin position="12"/>
        <end position="34"/>
    </location>
</feature>
<evidence type="ECO:0000313" key="2">
    <source>
        <dbReference type="EMBL" id="SFW19277.1"/>
    </source>
</evidence>
<name>A0A1K1M826_RUMFL</name>
<keyword evidence="1" id="KW-1133">Transmembrane helix</keyword>
<evidence type="ECO:0000313" key="3">
    <source>
        <dbReference type="Proteomes" id="UP000183461"/>
    </source>
</evidence>
<keyword evidence="1" id="KW-0472">Membrane</keyword>
<protein>
    <submittedName>
        <fullName evidence="2">Uncharacterized protein</fullName>
    </submittedName>
</protein>
<accession>A0A1K1M826</accession>
<keyword evidence="1" id="KW-0812">Transmembrane</keyword>
<reference evidence="2 3" key="1">
    <citation type="submission" date="2016-11" db="EMBL/GenBank/DDBJ databases">
        <authorList>
            <person name="Jaros S."/>
            <person name="Januszkiewicz K."/>
            <person name="Wedrychowicz H."/>
        </authorList>
    </citation>
    <scope>NUCLEOTIDE SEQUENCE [LARGE SCALE GENOMIC DNA]</scope>
    <source>
        <strain evidence="2 3">YL228</strain>
    </source>
</reference>
<evidence type="ECO:0000256" key="1">
    <source>
        <dbReference type="SAM" id="Phobius"/>
    </source>
</evidence>
<gene>
    <name evidence="2" type="ORF">SAMN02910280_0942</name>
</gene>
<feature type="transmembrane region" description="Helical" evidence="1">
    <location>
        <begin position="64"/>
        <end position="84"/>
    </location>
</feature>
<feature type="transmembrane region" description="Helical" evidence="1">
    <location>
        <begin position="188"/>
        <end position="213"/>
    </location>
</feature>
<sequence>MNRELNKKIRRTEFFSGLALTIVLGLGVVIGSLLRQELWFSIKMAALLCAAIMFLIGRHRDSSMSYLMGAAFSIIAVSQAYGFYSDLTLLLDLKPDEMEFFLRSAVSGMVHSAFTFAAAIMRALLYMGMIGIMRRRTMMIFLYVFIAVCILSSYNVGDIVMDLTILLSLCFVNENRSPETKLGKAGRLSITFFPIAAVAAAVLFGIGVMIPVFSFDSEMENAEKWAATAGITGTVIMAAGAAILLIMILLFPLFLLDKQFPYDTQKALTKDEDTLK</sequence>
<dbReference type="EMBL" id="FPIP01000002">
    <property type="protein sequence ID" value="SFW19277.1"/>
    <property type="molecule type" value="Genomic_DNA"/>
</dbReference>